<accession>A0A398CNE9</accession>
<dbReference type="Pfam" id="PF02368">
    <property type="entry name" value="Big_2"/>
    <property type="match status" value="1"/>
</dbReference>
<evidence type="ECO:0000256" key="1">
    <source>
        <dbReference type="SAM" id="MobiDB-lite"/>
    </source>
</evidence>
<feature type="region of interest" description="Disordered" evidence="1">
    <location>
        <begin position="823"/>
        <end position="857"/>
    </location>
</feature>
<dbReference type="SUPFAM" id="SSF49785">
    <property type="entry name" value="Galactose-binding domain-like"/>
    <property type="match status" value="1"/>
</dbReference>
<dbReference type="EMBL" id="QXJM01000030">
    <property type="protein sequence ID" value="RIE03842.1"/>
    <property type="molecule type" value="Genomic_DNA"/>
</dbReference>
<dbReference type="Gene3D" id="3.20.20.80">
    <property type="entry name" value="Glycosidases"/>
    <property type="match status" value="1"/>
</dbReference>
<evidence type="ECO:0000313" key="5">
    <source>
        <dbReference type="Proteomes" id="UP000266340"/>
    </source>
</evidence>
<dbReference type="SUPFAM" id="SSF51445">
    <property type="entry name" value="(Trans)glycosidases"/>
    <property type="match status" value="1"/>
</dbReference>
<keyword evidence="5" id="KW-1185">Reference proteome</keyword>
<comment type="caution">
    <text evidence="4">The sequence shown here is derived from an EMBL/GenBank/DDBJ whole genome shotgun (WGS) entry which is preliminary data.</text>
</comment>
<feature type="chain" id="PRO_5038643442" description="BIG2 domain-containing protein" evidence="2">
    <location>
        <begin position="39"/>
        <end position="1207"/>
    </location>
</feature>
<proteinExistence type="predicted"/>
<sequence length="1207" mass="130783">MARIVPSQREETRMKIKKNALLTGTMAALLLLSPFSPASVQKTYGESTGKLVVYDDSLSGQFADYGWAESNLGETGTVHSGDRSIKLDADEGQALYFYKDRVMNAGEYGSFSFWVHGGDSGGQKFKLTFSLGGQAVAEIDSSKLLPQGVPQGEWKQVVVPLEANGVRGIIDGIWVWGSGSQEPFYIDDMLFSGSGSGTGGSNDPQSPEATLAGISFGDNQWVLKTGGLRSAPLNAVWSDGTTNPLREGVVWSLDDESVASVSNGLVTGLKAGTTVLRAAFGDFRAELPLTVVEGQPAPPIEEIVGEYLYDDALASFVSDYSGVAHDLNDGEVVHTGVSSIRIEPNGDSAAYFYSGRPITGKEYEKLRLWINGGEAGGQEITLKLTAGGQPVAEFNAEELVPGGLPAGEWAQVELPLTASQLFDGILIAGAASGAQPAFYVDDIAIISKKAAQARIVELRIDKPRSVLLPGETGQLQAETYFAGGDTGVPSGVKWSSDKPDIVSVDSGELTASAIGIAKITAEYKEFRAEAYVQVTETASELVYEDSLTDGYRNFSWHDKDFANREQAHSGAVSIKFEPDGWDGVWISGDKKLRVEQYYGFRFWIHGGTTGAQKLLFHVYDGQSGLGAVDLSRYFPEGGLKPGVWTPVTVNFADLGLSDGQFDGIIFQASTEDNQGTVYVDDISLLRNLHAGELPEPVLPALGVTIDTSSDRKSVNPEIYGINYDDMHPTESTLSFPVQRWGGNQTTRYNWQLDTANRANDWYYINYPYDNDNPGALPNGSTSDLFIDGVRAKGGQVLLTVPTIGWTPKDREIRSGFSVKKYGAQQSVAQERPDAGNGLRPDGTPITGNSPTDTSKPIGPEFVTGWMDHIKNRTGEGVHYYALDNEPEIWNSTHRDVHPNPPTYDEIWNFTKKYGAAIKAKDSSAKVFGPVSWGWCAYFYSSADVCADGPDRQSHEGAPFLEWYLQQLAKYEKTSGGTRLVDYLDIHYYSQEDGVPTDEEGPTTVKRRFQALKSLYDPNFIDQSWIQEPINLIPRMKDIIDRNLPGMKLALTEYNFGNGRGISAGIAQAEALAIFGREGVDLATRFGTLPAGTPLEDAFKLYLNYDGQGSKIEGTSVKTVSDLPDAVGAYTIEGSNGQLYVLLFNKDTVTREVHVGTGDDAIAGAASMYRFDARQRLSPAGQVSAGEEGKLTVKLPSRSATLLVVPTE</sequence>
<dbReference type="SUPFAM" id="SSF49373">
    <property type="entry name" value="Invasin/intimin cell-adhesion fragments"/>
    <property type="match status" value="2"/>
</dbReference>
<dbReference type="InterPro" id="IPR017853">
    <property type="entry name" value="GH"/>
</dbReference>
<dbReference type="AlphaFoldDB" id="A0A398CNE9"/>
<dbReference type="Gene3D" id="2.60.120.430">
    <property type="entry name" value="Galactose-binding lectin"/>
    <property type="match status" value="2"/>
</dbReference>
<dbReference type="SMART" id="SM00635">
    <property type="entry name" value="BID_2"/>
    <property type="match status" value="2"/>
</dbReference>
<dbReference type="InterPro" id="IPR008979">
    <property type="entry name" value="Galactose-bd-like_sf"/>
</dbReference>
<dbReference type="InterPro" id="IPR024745">
    <property type="entry name" value="GH44_cat"/>
</dbReference>
<dbReference type="InterPro" id="IPR003343">
    <property type="entry name" value="Big_2"/>
</dbReference>
<feature type="domain" description="BIG2" evidence="3">
    <location>
        <begin position="210"/>
        <end position="301"/>
    </location>
</feature>
<reference evidence="4 5" key="1">
    <citation type="submission" date="2018-09" db="EMBL/GenBank/DDBJ databases">
        <title>Cohnella cavernae sp. nov., isolated from a karst cave.</title>
        <authorList>
            <person name="Zhu H."/>
        </authorList>
    </citation>
    <scope>NUCLEOTIDE SEQUENCE [LARGE SCALE GENOMIC DNA]</scope>
    <source>
        <strain evidence="4 5">K2E09-144</strain>
    </source>
</reference>
<dbReference type="InterPro" id="IPR008964">
    <property type="entry name" value="Invasin/intimin_cell_adhesion"/>
</dbReference>
<dbReference type="Pfam" id="PF12891">
    <property type="entry name" value="Glyco_hydro_44"/>
    <property type="match status" value="1"/>
</dbReference>
<feature type="compositionally biased region" description="Polar residues" evidence="1">
    <location>
        <begin position="845"/>
        <end position="854"/>
    </location>
</feature>
<evidence type="ECO:0000256" key="2">
    <source>
        <dbReference type="SAM" id="SignalP"/>
    </source>
</evidence>
<evidence type="ECO:0000313" key="4">
    <source>
        <dbReference type="EMBL" id="RIE03842.1"/>
    </source>
</evidence>
<organism evidence="4 5">
    <name type="scientific">Cohnella faecalis</name>
    <dbReference type="NCBI Taxonomy" id="2315694"/>
    <lineage>
        <taxon>Bacteria</taxon>
        <taxon>Bacillati</taxon>
        <taxon>Bacillota</taxon>
        <taxon>Bacilli</taxon>
        <taxon>Bacillales</taxon>
        <taxon>Paenibacillaceae</taxon>
        <taxon>Cohnella</taxon>
    </lineage>
</organism>
<dbReference type="Gene3D" id="2.60.40.1080">
    <property type="match status" value="2"/>
</dbReference>
<evidence type="ECO:0000259" key="3">
    <source>
        <dbReference type="SMART" id="SM00635"/>
    </source>
</evidence>
<protein>
    <recommendedName>
        <fullName evidence="3">BIG2 domain-containing protein</fullName>
    </recommendedName>
</protein>
<gene>
    <name evidence="4" type="ORF">D3H35_09835</name>
</gene>
<dbReference type="Proteomes" id="UP000266340">
    <property type="component" value="Unassembled WGS sequence"/>
</dbReference>
<feature type="signal peptide" evidence="2">
    <location>
        <begin position="1"/>
        <end position="38"/>
    </location>
</feature>
<name>A0A398CNE9_9BACL</name>
<feature type="domain" description="BIG2" evidence="3">
    <location>
        <begin position="454"/>
        <end position="533"/>
    </location>
</feature>
<keyword evidence="2" id="KW-0732">Signal</keyword>